<protein>
    <recommendedName>
        <fullName evidence="4">CBM-cenC domain-containing protein</fullName>
    </recommendedName>
</protein>
<name>A0AAE4CD11_9ACTN</name>
<dbReference type="Proteomes" id="UP001183643">
    <property type="component" value="Unassembled WGS sequence"/>
</dbReference>
<dbReference type="InterPro" id="IPR003305">
    <property type="entry name" value="CenC_carb-bd"/>
</dbReference>
<dbReference type="RefSeq" id="WP_310369268.1">
    <property type="nucleotide sequence ID" value="NZ_JAVDYB010000001.1"/>
</dbReference>
<gene>
    <name evidence="5" type="ORF">J2S41_003843</name>
</gene>
<accession>A0AAE4CD11</accession>
<evidence type="ECO:0000313" key="5">
    <source>
        <dbReference type="EMBL" id="MDR7277065.1"/>
    </source>
</evidence>
<dbReference type="SUPFAM" id="SSF49785">
    <property type="entry name" value="Galactose-binding domain-like"/>
    <property type="match status" value="1"/>
</dbReference>
<feature type="region of interest" description="Disordered" evidence="2">
    <location>
        <begin position="145"/>
        <end position="166"/>
    </location>
</feature>
<evidence type="ECO:0000259" key="4">
    <source>
        <dbReference type="Pfam" id="PF02018"/>
    </source>
</evidence>
<comment type="caution">
    <text evidence="5">The sequence shown here is derived from an EMBL/GenBank/DDBJ whole genome shotgun (WGS) entry which is preliminary data.</text>
</comment>
<dbReference type="AlphaFoldDB" id="A0AAE4CD11"/>
<dbReference type="InterPro" id="IPR008979">
    <property type="entry name" value="Galactose-bd-like_sf"/>
</dbReference>
<dbReference type="GO" id="GO:0016798">
    <property type="term" value="F:hydrolase activity, acting on glycosyl bonds"/>
    <property type="evidence" value="ECO:0007669"/>
    <property type="project" value="InterPro"/>
</dbReference>
<dbReference type="Gene3D" id="2.60.120.260">
    <property type="entry name" value="Galactose-binding domain-like"/>
    <property type="match status" value="1"/>
</dbReference>
<evidence type="ECO:0000256" key="1">
    <source>
        <dbReference type="ARBA" id="ARBA00022801"/>
    </source>
</evidence>
<feature type="transmembrane region" description="Helical" evidence="3">
    <location>
        <begin position="101"/>
        <end position="119"/>
    </location>
</feature>
<evidence type="ECO:0000256" key="2">
    <source>
        <dbReference type="SAM" id="MobiDB-lite"/>
    </source>
</evidence>
<feature type="region of interest" description="Disordered" evidence="2">
    <location>
        <begin position="1"/>
        <end position="27"/>
    </location>
</feature>
<keyword evidence="1" id="KW-0378">Hydrolase</keyword>
<keyword evidence="3" id="KW-0472">Membrane</keyword>
<keyword evidence="3" id="KW-0812">Transmembrane</keyword>
<dbReference type="EMBL" id="JAVDYB010000001">
    <property type="protein sequence ID" value="MDR7277065.1"/>
    <property type="molecule type" value="Genomic_DNA"/>
</dbReference>
<reference evidence="5" key="1">
    <citation type="submission" date="2023-07" db="EMBL/GenBank/DDBJ databases">
        <title>Sequencing the genomes of 1000 actinobacteria strains.</title>
        <authorList>
            <person name="Klenk H.-P."/>
        </authorList>
    </citation>
    <scope>NUCLEOTIDE SEQUENCE</scope>
    <source>
        <strain evidence="5">DSM 44707</strain>
    </source>
</reference>
<keyword evidence="3" id="KW-1133">Transmembrane helix</keyword>
<organism evidence="5 6">
    <name type="scientific">Catenuloplanes atrovinosus</name>
    <dbReference type="NCBI Taxonomy" id="137266"/>
    <lineage>
        <taxon>Bacteria</taxon>
        <taxon>Bacillati</taxon>
        <taxon>Actinomycetota</taxon>
        <taxon>Actinomycetes</taxon>
        <taxon>Micromonosporales</taxon>
        <taxon>Micromonosporaceae</taxon>
        <taxon>Catenuloplanes</taxon>
    </lineage>
</organism>
<feature type="domain" description="CBM-cenC" evidence="4">
    <location>
        <begin position="165"/>
        <end position="277"/>
    </location>
</feature>
<sequence length="296" mass="31757">MGAPSLRDLGRIANRRRTEPLPASTTSEVLAGKRLPRLPRLEFVESYVGACLTKAGLPEEHIADRMTRWRDAWLSLAESKPSEAPPPSPAPARRRRLGRGWVLVAAAFAAGALVGSAGIRSIGTPDPAGTLTALDPAGTLPASAEQSDACEAPGPAATGRDALAGTPPWWTDKADLPLDAGDRAFGITVRPGTSRPGDLIVVKSAVRIETGRRYVLTFTARADRPASFRVRVQDNDAPHYVHSIDRDLPVDTQNCHHRYEFTGGKTSAQSELTFQLGGQPHEFHLNISAVTLVEID</sequence>
<evidence type="ECO:0000256" key="3">
    <source>
        <dbReference type="SAM" id="Phobius"/>
    </source>
</evidence>
<proteinExistence type="predicted"/>
<evidence type="ECO:0000313" key="6">
    <source>
        <dbReference type="Proteomes" id="UP001183643"/>
    </source>
</evidence>
<keyword evidence="6" id="KW-1185">Reference proteome</keyword>
<dbReference type="Pfam" id="PF02018">
    <property type="entry name" value="CBM_4_9"/>
    <property type="match status" value="1"/>
</dbReference>